<feature type="domain" description="Glutamine amidotransferase type-2" evidence="11">
    <location>
        <begin position="306"/>
        <end position="518"/>
    </location>
</feature>
<dbReference type="InterPro" id="IPR006426">
    <property type="entry name" value="Asn_synth_AEB"/>
</dbReference>
<evidence type="ECO:0000256" key="7">
    <source>
        <dbReference type="ARBA" id="ARBA00022962"/>
    </source>
</evidence>
<feature type="transmembrane region" description="Helical" evidence="10">
    <location>
        <begin position="181"/>
        <end position="203"/>
    </location>
</feature>
<feature type="transmembrane region" description="Helical" evidence="10">
    <location>
        <begin position="215"/>
        <end position="239"/>
    </location>
</feature>
<dbReference type="eggNOG" id="COG3209">
    <property type="taxonomic scope" value="Bacteria"/>
</dbReference>
<dbReference type="PATRIC" id="fig|1160718.3.peg.5964"/>
<dbReference type="GO" id="GO:0004066">
    <property type="term" value="F:asparagine synthase (glutamine-hydrolyzing) activity"/>
    <property type="evidence" value="ECO:0007669"/>
    <property type="project" value="UniProtKB-EC"/>
</dbReference>
<dbReference type="PANTHER" id="PTHR43284">
    <property type="entry name" value="ASPARAGINE SYNTHETASE (GLUTAMINE-HYDROLYZING)"/>
    <property type="match status" value="1"/>
</dbReference>
<dbReference type="InterPro" id="IPR029055">
    <property type="entry name" value="Ntn_hydrolases_N"/>
</dbReference>
<dbReference type="InterPro" id="IPR001962">
    <property type="entry name" value="Asn_synthase"/>
</dbReference>
<dbReference type="NCBIfam" id="TIGR01643">
    <property type="entry name" value="YD_repeat_2x"/>
    <property type="match status" value="2"/>
</dbReference>
<dbReference type="SUPFAM" id="SSF52402">
    <property type="entry name" value="Adenine nucleotide alpha hydrolases-like"/>
    <property type="match status" value="1"/>
</dbReference>
<dbReference type="Pfam" id="PF13537">
    <property type="entry name" value="GATase_7"/>
    <property type="match status" value="1"/>
</dbReference>
<evidence type="ECO:0000313" key="12">
    <source>
        <dbReference type="EMBL" id="EJJ03362.1"/>
    </source>
</evidence>
<evidence type="ECO:0000256" key="6">
    <source>
        <dbReference type="ARBA" id="ARBA00022888"/>
    </source>
</evidence>
<keyword evidence="4" id="KW-0547">Nucleotide-binding</keyword>
<keyword evidence="7" id="KW-0315">Glutamine amidotransferase</keyword>
<comment type="pathway">
    <text evidence="1">Amino-acid biosynthesis; L-asparagine biosynthesis; L-asparagine from L-aspartate (L-Gln route): step 1/1.</text>
</comment>
<dbReference type="HOGENOM" id="CLU_014658_3_1_11"/>
<dbReference type="Pfam" id="PF05593">
    <property type="entry name" value="RHS_repeat"/>
    <property type="match status" value="2"/>
</dbReference>
<sequence length="913" mass="99659">MGGVTRYEYTHFDEMSAWTAPDGARYEFTHDSNLQLTTVTNPQGLEWTYEYDPAGRLLSATDFDGRILTYAYDAAGQLVSRTNALGQTVSFTHDILGQVTEKSAEDVRTVSADQGGNQPGGIFSVYVRELDPDPSRLMRRVAVRQPAHDGAGEGEGDTPRSRCGTGRSHIRRWGRLVAGRWSLVVAAGVLALAAGFAAMHYVVALHLQGDDGVSATATGLTVLAFTLGMGLAGPLGGRLADLPQALGSARPGAPPGGTPIGARPVAVAGAALTAAGLLLLVPDLCWRRPPTRRPPPTIDPGVTRMCGITGWAAFSHDARSQTAVIEAMTATLTPRGPDAGGVWLGEHAAIGHRRLAVLDPAGGGQPMTDRPDRPTLVLSYSGEVYNHHQLRAELRGRGHLFRTRSDTEVVLRAYAEWGADLAEHLEGMFAFAVWDERAQRLLLVRDRLGVKPLFWAAVEGGVAFASEPKALFAHPEIRPRVDADGLREAYSLLFNTGPTVWSGVREVEPGGVLVLDRDGMRERRYWQLAAEIPDDDDQDSAVARVRELVGTAARSQLEADVPLCSLLSGGIDSTVLTALLAEELRLREGRDARIRSYAVDYSDQAEQFTGDVLRTGHDTPYAAEAGAFIGTDHSTVVLDPRALLDLEHRKAVVVARDSPIGVGDMDTSLYLLFGEIRQHSTVALSGEAADEVFGGYPWFHSPKALDAATFPWLLVTGDEAAMPLNPELGLRMGEFRRDTYAGALAAVPHRDEETPAEHRQREMQHVSLTRWLRQLLHRKDRLSMAQGLEVRVPYCDHRLVAYAFAAPWALKSFDGREKSLLRAAGAGLAPHSVLHRPKNHYPATHHPDYNRGLQDLARDALAVDQVRALADEARIKPCLDTPPDRLEWGHRLRLERVVDLALWLDHYRPELVL</sequence>
<protein>
    <recommendedName>
        <fullName evidence="3">asparagine synthase (glutamine-hydrolyzing)</fullName>
        <ecNumber evidence="3">6.3.5.4</ecNumber>
    </recommendedName>
</protein>
<name>J1RXV7_9ACTN</name>
<keyword evidence="14" id="KW-1185">Reference proteome</keyword>
<dbReference type="Pfam" id="PF00733">
    <property type="entry name" value="Asn_synthase"/>
    <property type="match status" value="1"/>
</dbReference>
<evidence type="ECO:0000256" key="10">
    <source>
        <dbReference type="SAM" id="Phobius"/>
    </source>
</evidence>
<dbReference type="Gene3D" id="3.60.20.10">
    <property type="entry name" value="Glutamine Phosphoribosylpyrophosphate, subunit 1, domain 1"/>
    <property type="match status" value="1"/>
</dbReference>
<evidence type="ECO:0000256" key="3">
    <source>
        <dbReference type="ARBA" id="ARBA00012737"/>
    </source>
</evidence>
<dbReference type="CDD" id="cd00712">
    <property type="entry name" value="AsnB"/>
    <property type="match status" value="1"/>
</dbReference>
<dbReference type="STRING" id="1160718.SU9_29476"/>
<dbReference type="OrthoDB" id="9763290at2"/>
<evidence type="ECO:0000259" key="11">
    <source>
        <dbReference type="PROSITE" id="PS51278"/>
    </source>
</evidence>
<keyword evidence="10" id="KW-0812">Transmembrane</keyword>
<evidence type="ECO:0000256" key="2">
    <source>
        <dbReference type="ARBA" id="ARBA00005752"/>
    </source>
</evidence>
<dbReference type="AlphaFoldDB" id="J1RXV7"/>
<keyword evidence="5" id="KW-0067">ATP-binding</keyword>
<evidence type="ECO:0000256" key="9">
    <source>
        <dbReference type="SAM" id="MobiDB-lite"/>
    </source>
</evidence>
<dbReference type="EMBL" id="CP072931">
    <property type="protein sequence ID" value="QTZ90874.1"/>
    <property type="molecule type" value="Genomic_DNA"/>
</dbReference>
<organism evidence="12">
    <name type="scientific">Streptomyces auratus AGR0001</name>
    <dbReference type="NCBI Taxonomy" id="1160718"/>
    <lineage>
        <taxon>Bacteria</taxon>
        <taxon>Bacillati</taxon>
        <taxon>Actinomycetota</taxon>
        <taxon>Actinomycetes</taxon>
        <taxon>Kitasatosporales</taxon>
        <taxon>Streptomycetaceae</taxon>
        <taxon>Streptomyces</taxon>
    </lineage>
</organism>
<dbReference type="CDD" id="cd01991">
    <property type="entry name" value="Asn_synthase_B_C"/>
    <property type="match status" value="1"/>
</dbReference>
<dbReference type="Gene3D" id="1.20.1250.20">
    <property type="entry name" value="MFS general substrate transporter like domains"/>
    <property type="match status" value="1"/>
</dbReference>
<dbReference type="NCBIfam" id="TIGR01536">
    <property type="entry name" value="asn_synth_AEB"/>
    <property type="match status" value="1"/>
</dbReference>
<keyword evidence="6" id="KW-0061">Asparagine biosynthesis</keyword>
<dbReference type="Gene3D" id="3.40.50.620">
    <property type="entry name" value="HUPs"/>
    <property type="match status" value="1"/>
</dbReference>
<dbReference type="KEGG" id="sauh:SU9_004860"/>
<keyword evidence="10" id="KW-0472">Membrane</keyword>
<dbReference type="InterPro" id="IPR017932">
    <property type="entry name" value="GATase_2_dom"/>
</dbReference>
<dbReference type="EC" id="6.3.5.4" evidence="3"/>
<accession>J1RXV7</accession>
<reference evidence="13" key="2">
    <citation type="submission" date="2021-04" db="EMBL/GenBank/DDBJ databases">
        <authorList>
            <person name="Wen M.-L."/>
            <person name="Han X.-L."/>
            <person name="Xiong J."/>
        </authorList>
    </citation>
    <scope>NUCLEOTIDE SEQUENCE</scope>
    <source>
        <strain evidence="13">AGR0001</strain>
    </source>
</reference>
<keyword evidence="6" id="KW-0028">Amino-acid biosynthesis</keyword>
<dbReference type="PANTHER" id="PTHR43284:SF1">
    <property type="entry name" value="ASPARAGINE SYNTHETASE"/>
    <property type="match status" value="1"/>
</dbReference>
<dbReference type="SUPFAM" id="SSF56235">
    <property type="entry name" value="N-terminal nucleophile aminohydrolases (Ntn hydrolases)"/>
    <property type="match status" value="1"/>
</dbReference>
<proteinExistence type="inferred from homology"/>
<evidence type="ECO:0000313" key="14">
    <source>
        <dbReference type="Proteomes" id="UP000009036"/>
    </source>
</evidence>
<dbReference type="InterPro" id="IPR051786">
    <property type="entry name" value="ASN_synthetase/amidase"/>
</dbReference>
<evidence type="ECO:0000256" key="1">
    <source>
        <dbReference type="ARBA" id="ARBA00005187"/>
    </source>
</evidence>
<dbReference type="SUPFAM" id="SSF103473">
    <property type="entry name" value="MFS general substrate transporter"/>
    <property type="match status" value="1"/>
</dbReference>
<dbReference type="InterPro" id="IPR031325">
    <property type="entry name" value="RHS_repeat"/>
</dbReference>
<evidence type="ECO:0000313" key="13">
    <source>
        <dbReference type="EMBL" id="QTZ90874.1"/>
    </source>
</evidence>
<dbReference type="Proteomes" id="UP000009036">
    <property type="component" value="Chromosome"/>
</dbReference>
<feature type="transmembrane region" description="Helical" evidence="10">
    <location>
        <begin position="260"/>
        <end position="281"/>
    </location>
</feature>
<dbReference type="Gene3D" id="2.180.10.10">
    <property type="entry name" value="RHS repeat-associated core"/>
    <property type="match status" value="1"/>
</dbReference>
<dbReference type="InterPro" id="IPR036259">
    <property type="entry name" value="MFS_trans_sf"/>
</dbReference>
<gene>
    <name evidence="13" type="primary">asnB</name>
    <name evidence="13" type="ORF">SU9_004860</name>
    <name evidence="12" type="ORF">SU9_29476</name>
</gene>
<evidence type="ECO:0000256" key="5">
    <source>
        <dbReference type="ARBA" id="ARBA00022840"/>
    </source>
</evidence>
<evidence type="ECO:0000256" key="8">
    <source>
        <dbReference type="ARBA" id="ARBA00048741"/>
    </source>
</evidence>
<evidence type="ECO:0000256" key="4">
    <source>
        <dbReference type="ARBA" id="ARBA00022741"/>
    </source>
</evidence>
<dbReference type="GO" id="GO:0005829">
    <property type="term" value="C:cytosol"/>
    <property type="evidence" value="ECO:0007669"/>
    <property type="project" value="TreeGrafter"/>
</dbReference>
<dbReference type="GO" id="GO:0006529">
    <property type="term" value="P:asparagine biosynthetic process"/>
    <property type="evidence" value="ECO:0007669"/>
    <property type="project" value="UniProtKB-KW"/>
</dbReference>
<dbReference type="eggNOG" id="COG0367">
    <property type="taxonomic scope" value="Bacteria"/>
</dbReference>
<dbReference type="InterPro" id="IPR033738">
    <property type="entry name" value="AsnB_N"/>
</dbReference>
<dbReference type="GO" id="GO:0005524">
    <property type="term" value="F:ATP binding"/>
    <property type="evidence" value="ECO:0007669"/>
    <property type="project" value="UniProtKB-KW"/>
</dbReference>
<reference evidence="12" key="1">
    <citation type="journal article" date="2012" name="J. Bacteriol.">
        <title>Genome Sequence of Streptomyces auratus Strain AGR0001, a Phoslactomycin-Producing Actinomycete.</title>
        <authorList>
            <person name="Han X."/>
            <person name="Li M."/>
            <person name="Ding Z."/>
            <person name="Zhao J."/>
            <person name="Ji K."/>
            <person name="Wen M."/>
            <person name="Lu T."/>
        </authorList>
    </citation>
    <scope>NUCLEOTIDE SEQUENCE [LARGE SCALE GENOMIC DNA]</scope>
    <source>
        <strain evidence="12">AGR0001</strain>
    </source>
</reference>
<comment type="similarity">
    <text evidence="2">Belongs to the asparagine synthetase family.</text>
</comment>
<feature type="region of interest" description="Disordered" evidence="9">
    <location>
        <begin position="145"/>
        <end position="166"/>
    </location>
</feature>
<comment type="catalytic activity">
    <reaction evidence="8">
        <text>L-aspartate + L-glutamine + ATP + H2O = L-asparagine + L-glutamate + AMP + diphosphate + H(+)</text>
        <dbReference type="Rhea" id="RHEA:12228"/>
        <dbReference type="ChEBI" id="CHEBI:15377"/>
        <dbReference type="ChEBI" id="CHEBI:15378"/>
        <dbReference type="ChEBI" id="CHEBI:29985"/>
        <dbReference type="ChEBI" id="CHEBI:29991"/>
        <dbReference type="ChEBI" id="CHEBI:30616"/>
        <dbReference type="ChEBI" id="CHEBI:33019"/>
        <dbReference type="ChEBI" id="CHEBI:58048"/>
        <dbReference type="ChEBI" id="CHEBI:58359"/>
        <dbReference type="ChEBI" id="CHEBI:456215"/>
        <dbReference type="EC" id="6.3.5.4"/>
    </reaction>
</comment>
<dbReference type="InterPro" id="IPR006530">
    <property type="entry name" value="YD"/>
</dbReference>
<keyword evidence="13" id="KW-0436">Ligase</keyword>
<keyword evidence="10" id="KW-1133">Transmembrane helix</keyword>
<dbReference type="PROSITE" id="PS51278">
    <property type="entry name" value="GATASE_TYPE_2"/>
    <property type="match status" value="1"/>
</dbReference>
<dbReference type="EMBL" id="AJGV01000185">
    <property type="protein sequence ID" value="EJJ03362.1"/>
    <property type="molecule type" value="Genomic_DNA"/>
</dbReference>
<dbReference type="InterPro" id="IPR014729">
    <property type="entry name" value="Rossmann-like_a/b/a_fold"/>
</dbReference>